<keyword evidence="3" id="KW-0732">Signal</keyword>
<dbReference type="OrthoDB" id="283575at2759"/>
<dbReference type="PROSITE" id="PS00022">
    <property type="entry name" value="EGF_1"/>
    <property type="match status" value="8"/>
</dbReference>
<evidence type="ECO:0000259" key="10">
    <source>
        <dbReference type="PROSITE" id="PS50025"/>
    </source>
</evidence>
<dbReference type="CDD" id="cd00054">
    <property type="entry name" value="EGF_CA"/>
    <property type="match status" value="8"/>
</dbReference>
<dbReference type="SUPFAM" id="SSF57196">
    <property type="entry name" value="EGF/Laminin"/>
    <property type="match status" value="6"/>
</dbReference>
<feature type="disulfide bond" evidence="8">
    <location>
        <begin position="855"/>
        <end position="864"/>
    </location>
</feature>
<dbReference type="PANTHER" id="PTHR12916">
    <property type="entry name" value="CYTOCHROME C OXIDASE POLYPEPTIDE VIC-2"/>
    <property type="match status" value="1"/>
</dbReference>
<evidence type="ECO:0000256" key="6">
    <source>
        <dbReference type="ARBA" id="ARBA00023157"/>
    </source>
</evidence>
<dbReference type="InterPro" id="IPR001881">
    <property type="entry name" value="EGF-like_Ca-bd_dom"/>
</dbReference>
<feature type="domain" description="Laminin G" evidence="10">
    <location>
        <begin position="260"/>
        <end position="436"/>
    </location>
</feature>
<dbReference type="InterPro" id="IPR013320">
    <property type="entry name" value="ConA-like_dom_sf"/>
</dbReference>
<reference evidence="12" key="1">
    <citation type="thesis" date="2020" institute="ProQuest LLC" country="789 East Eisenhower Parkway, Ann Arbor, MI, USA">
        <title>Comparative Genomics and Chromosome Evolution.</title>
        <authorList>
            <person name="Mudd A.B."/>
        </authorList>
    </citation>
    <scope>NUCLEOTIDE SEQUENCE</scope>
    <source>
        <strain evidence="12">Female2</strain>
        <tissue evidence="12">Blood</tissue>
    </source>
</reference>
<dbReference type="InterPro" id="IPR013032">
    <property type="entry name" value="EGF-like_CS"/>
</dbReference>
<dbReference type="FunFam" id="2.10.25.10:FF:000282">
    <property type="entry name" value="Crumbs cell polarity complex component 2"/>
    <property type="match status" value="1"/>
</dbReference>
<dbReference type="GO" id="GO:0005112">
    <property type="term" value="F:Notch binding"/>
    <property type="evidence" value="ECO:0007669"/>
    <property type="project" value="TreeGrafter"/>
</dbReference>
<evidence type="ECO:0000256" key="7">
    <source>
        <dbReference type="ARBA" id="ARBA00023180"/>
    </source>
</evidence>
<gene>
    <name evidence="12" type="ORF">GDO86_015106</name>
</gene>
<dbReference type="SUPFAM" id="SSF49899">
    <property type="entry name" value="Concanavalin A-like lectins/glucanases"/>
    <property type="match status" value="3"/>
</dbReference>
<feature type="disulfide bond" evidence="8">
    <location>
        <begin position="776"/>
        <end position="785"/>
    </location>
</feature>
<evidence type="ECO:0000256" key="4">
    <source>
        <dbReference type="ARBA" id="ARBA00022737"/>
    </source>
</evidence>
<dbReference type="GO" id="GO:0005509">
    <property type="term" value="F:calcium ion binding"/>
    <property type="evidence" value="ECO:0007669"/>
    <property type="project" value="InterPro"/>
</dbReference>
<dbReference type="Pfam" id="PF00008">
    <property type="entry name" value="EGF"/>
    <property type="match status" value="6"/>
</dbReference>
<dbReference type="GO" id="GO:0030154">
    <property type="term" value="P:cell differentiation"/>
    <property type="evidence" value="ECO:0007669"/>
    <property type="project" value="UniProtKB-KW"/>
</dbReference>
<dbReference type="FunFam" id="2.10.25.10:FF:000004">
    <property type="entry name" value="Neurogenic locus notch 1"/>
    <property type="match status" value="2"/>
</dbReference>
<keyword evidence="9" id="KW-1133">Transmembrane helix</keyword>
<dbReference type="GO" id="GO:0007219">
    <property type="term" value="P:Notch signaling pathway"/>
    <property type="evidence" value="ECO:0007669"/>
    <property type="project" value="TreeGrafter"/>
</dbReference>
<feature type="domain" description="EGF-like" evidence="11">
    <location>
        <begin position="750"/>
        <end position="786"/>
    </location>
</feature>
<dbReference type="PROSITE" id="PS01187">
    <property type="entry name" value="EGF_CA"/>
    <property type="match status" value="2"/>
</dbReference>
<dbReference type="Pfam" id="PF12661">
    <property type="entry name" value="hEGF"/>
    <property type="match status" value="2"/>
</dbReference>
<organism evidence="12 13">
    <name type="scientific">Hymenochirus boettgeri</name>
    <name type="common">Congo dwarf clawed frog</name>
    <dbReference type="NCBI Taxonomy" id="247094"/>
    <lineage>
        <taxon>Eukaryota</taxon>
        <taxon>Metazoa</taxon>
        <taxon>Chordata</taxon>
        <taxon>Craniata</taxon>
        <taxon>Vertebrata</taxon>
        <taxon>Euteleostomi</taxon>
        <taxon>Amphibia</taxon>
        <taxon>Batrachia</taxon>
        <taxon>Anura</taxon>
        <taxon>Pipoidea</taxon>
        <taxon>Pipidae</taxon>
        <taxon>Pipinae</taxon>
        <taxon>Hymenochirus</taxon>
    </lineage>
</organism>
<keyword evidence="9" id="KW-0472">Membrane</keyword>
<keyword evidence="6 8" id="KW-1015">Disulfide bond</keyword>
<dbReference type="PROSITE" id="PS50025">
    <property type="entry name" value="LAM_G_DOMAIN"/>
    <property type="match status" value="3"/>
</dbReference>
<evidence type="ECO:0000256" key="5">
    <source>
        <dbReference type="ARBA" id="ARBA00022782"/>
    </source>
</evidence>
<feature type="domain" description="EGF-like" evidence="11">
    <location>
        <begin position="675"/>
        <end position="711"/>
    </location>
</feature>
<evidence type="ECO:0000256" key="3">
    <source>
        <dbReference type="ARBA" id="ARBA00022729"/>
    </source>
</evidence>
<feature type="domain" description="EGF-like" evidence="11">
    <location>
        <begin position="790"/>
        <end position="827"/>
    </location>
</feature>
<dbReference type="FunFam" id="2.10.25.10:FF:000109">
    <property type="entry name" value="Notch homolog 4, [Drosophila]"/>
    <property type="match status" value="1"/>
</dbReference>
<keyword evidence="2 8" id="KW-0245">EGF-like domain</keyword>
<dbReference type="InterPro" id="IPR000152">
    <property type="entry name" value="EGF-type_Asp/Asn_hydroxyl_site"/>
</dbReference>
<evidence type="ECO:0000256" key="8">
    <source>
        <dbReference type="PROSITE-ProRule" id="PRU00076"/>
    </source>
</evidence>
<keyword evidence="1" id="KW-0217">Developmental protein</keyword>
<evidence type="ECO:0000313" key="12">
    <source>
        <dbReference type="EMBL" id="KAG8447867.1"/>
    </source>
</evidence>
<evidence type="ECO:0000256" key="2">
    <source>
        <dbReference type="ARBA" id="ARBA00022536"/>
    </source>
</evidence>
<evidence type="ECO:0000256" key="1">
    <source>
        <dbReference type="ARBA" id="ARBA00022473"/>
    </source>
</evidence>
<feature type="disulfide bond" evidence="8">
    <location>
        <begin position="464"/>
        <end position="473"/>
    </location>
</feature>
<feature type="disulfide bond" evidence="8">
    <location>
        <begin position="26"/>
        <end position="35"/>
    </location>
</feature>
<dbReference type="Gene3D" id="2.10.25.10">
    <property type="entry name" value="Laminin"/>
    <property type="match status" value="8"/>
</dbReference>
<feature type="disulfide bond" evidence="8">
    <location>
        <begin position="701"/>
        <end position="710"/>
    </location>
</feature>
<feature type="domain" description="Laminin G" evidence="10">
    <location>
        <begin position="500"/>
        <end position="673"/>
    </location>
</feature>
<evidence type="ECO:0000256" key="9">
    <source>
        <dbReference type="SAM" id="Phobius"/>
    </source>
</evidence>
<dbReference type="FunFam" id="2.10.25.10:FF:000612">
    <property type="entry name" value="Crumbs 2, cell polarity complex component"/>
    <property type="match status" value="1"/>
</dbReference>
<dbReference type="InterPro" id="IPR018097">
    <property type="entry name" value="EGF_Ca-bd_CS"/>
</dbReference>
<feature type="domain" description="Laminin G" evidence="10">
    <location>
        <begin position="38"/>
        <end position="216"/>
    </location>
</feature>
<feature type="domain" description="EGF-like" evidence="11">
    <location>
        <begin position="1"/>
        <end position="36"/>
    </location>
</feature>
<comment type="caution">
    <text evidence="12">The sequence shown here is derived from an EMBL/GenBank/DDBJ whole genome shotgun (WGS) entry which is preliminary data.</text>
</comment>
<dbReference type="SMART" id="SM00181">
    <property type="entry name" value="EGF"/>
    <property type="match status" value="8"/>
</dbReference>
<keyword evidence="5" id="KW-0221">Differentiation</keyword>
<keyword evidence="13" id="KW-1185">Reference proteome</keyword>
<feature type="domain" description="EGF-like" evidence="11">
    <location>
        <begin position="829"/>
        <end position="865"/>
    </location>
</feature>
<keyword evidence="9" id="KW-0812">Transmembrane</keyword>
<dbReference type="Pfam" id="PF02210">
    <property type="entry name" value="Laminin_G_2"/>
    <property type="match status" value="3"/>
</dbReference>
<dbReference type="EMBL" id="JAACNH010000003">
    <property type="protein sequence ID" value="KAG8447867.1"/>
    <property type="molecule type" value="Genomic_DNA"/>
</dbReference>
<feature type="domain" description="EGF-like" evidence="11">
    <location>
        <begin position="713"/>
        <end position="748"/>
    </location>
</feature>
<feature type="disulfide bond" evidence="8">
    <location>
        <begin position="817"/>
        <end position="826"/>
    </location>
</feature>
<protein>
    <submittedName>
        <fullName evidence="12">Uncharacterized protein</fullName>
    </submittedName>
</protein>
<feature type="domain" description="EGF-like" evidence="11">
    <location>
        <begin position="218"/>
        <end position="254"/>
    </location>
</feature>
<keyword evidence="4" id="KW-0677">Repeat</keyword>
<keyword evidence="7" id="KW-0325">Glycoprotein</keyword>
<feature type="disulfide bond" evidence="8">
    <location>
        <begin position="244"/>
        <end position="253"/>
    </location>
</feature>
<dbReference type="SMART" id="SM00282">
    <property type="entry name" value="LamG"/>
    <property type="match status" value="3"/>
</dbReference>
<sequence length="940" mass="104904">MDHNCQHEAQCIPEYNGTNHSYTCVCHPGFIGEDCSTPTTFSFMSQGYIVYDLSRDTMNAEKYLAVRFRTLLDDMVLMYRGDQYNFLLVELYQGLLHTLLKTNGTLIHLVIDNVMANDGHWHRVEISLNSSLTVSLSHKECSNGLCVRKQYSTDGYDPLGSFNTVFIGGLVKEGLTANTQSKRNFTGCLEDLVIDYINQLPQNVGSNVSYAMELGCNKTEWCSPNPCNNNAQCVDRWSNFTCECKRPFRGPTCMQEYIPGTFFMEGVPSYAHFEVNKHLGATFSVSAFIRTLKSDGLLLQINNGTLPYFTIYLKNGWIHIRTLLDQSLVFKKNISNGKKNWIEILFKEGKVTVSDLNQKVELGLLPPVTVAEGYQVFVGGMAATYRTTFWGGYFKGCLQDVRINNDHLEFFPLEQEDITEEETLYPGNIISVMENCVSDDVCQQHPCQNEGKCTVTWNDFTCSCPDNFTGRICEEPLWCKRGPCSPDSDCVDVPKGYMCLVSASFHGHSSAIFRPNISTEPDLSFISLKLRTRDREAVLLQASKEVDSVLLAIRGGHFFIKLQSGNNVEEVELLGTVEIADALWHQIVLTRVDTSQMPFRWSLQIDDVNTSFIWDGGNLDFMRSNVSVILAENYTGCLDGVSIGGIYLPFTDHKFPQWDQFIKEKSHAMDLGCRGADVCGEGPCQHGGRCMDLFNSFNCACRVGWEGQRCEINIDDCKSKPCIHGSCMDLEADYQCNCMTGYTGRNCETNLDDCQHHECLNGGSCVDGVNSFTCTCPHSYAGPYCQWPYPPEQCDKNLTCSNGGRCDDGIWGANCTCKPGFSGRRCEINVNDCESNPCLNGGTCQDSVNNFKCICNSSFTGVRCEKSGVNSMFPFPLIGIAVPVTCGVLLLLVIGVIFMVLTARKRRQSEGTYSPSQQEVAGARLEMDSVLKVPPEERLI</sequence>
<dbReference type="AlphaFoldDB" id="A0A8T2JXD1"/>
<accession>A0A8T2JXD1</accession>
<evidence type="ECO:0000259" key="11">
    <source>
        <dbReference type="PROSITE" id="PS50026"/>
    </source>
</evidence>
<feature type="disulfide bond" evidence="8">
    <location>
        <begin position="717"/>
        <end position="727"/>
    </location>
</feature>
<feature type="transmembrane region" description="Helical" evidence="9">
    <location>
        <begin position="873"/>
        <end position="901"/>
    </location>
</feature>
<feature type="domain" description="EGF-like" evidence="11">
    <location>
        <begin position="438"/>
        <end position="474"/>
    </location>
</feature>
<dbReference type="SMART" id="SM00179">
    <property type="entry name" value="EGF_CA"/>
    <property type="match status" value="8"/>
</dbReference>
<dbReference type="Proteomes" id="UP000812440">
    <property type="component" value="Chromosome 8_10"/>
</dbReference>
<dbReference type="FunFam" id="2.10.25.10:FF:000080">
    <property type="entry name" value="Neurogenic locus notch 1"/>
    <property type="match status" value="1"/>
</dbReference>
<feature type="disulfide bond" evidence="8">
    <location>
        <begin position="738"/>
        <end position="747"/>
    </location>
</feature>
<dbReference type="PROSITE" id="PS00010">
    <property type="entry name" value="ASX_HYDROXYL"/>
    <property type="match status" value="5"/>
</dbReference>
<dbReference type="CDD" id="cd00110">
    <property type="entry name" value="LamG"/>
    <property type="match status" value="3"/>
</dbReference>
<dbReference type="InterPro" id="IPR001791">
    <property type="entry name" value="Laminin_G"/>
</dbReference>
<dbReference type="PROSITE" id="PS01186">
    <property type="entry name" value="EGF_2"/>
    <property type="match status" value="5"/>
</dbReference>
<dbReference type="FunFam" id="2.60.120.200:FF:000081">
    <property type="entry name" value="Crumbs 1, cell polarity complex component"/>
    <property type="match status" value="1"/>
</dbReference>
<name>A0A8T2JXD1_9PIPI</name>
<comment type="caution">
    <text evidence="8">Lacks conserved residue(s) required for the propagation of feature annotation.</text>
</comment>
<dbReference type="InterPro" id="IPR000742">
    <property type="entry name" value="EGF"/>
</dbReference>
<proteinExistence type="predicted"/>
<evidence type="ECO:0000313" key="13">
    <source>
        <dbReference type="Proteomes" id="UP000812440"/>
    </source>
</evidence>
<dbReference type="Gene3D" id="2.60.120.200">
    <property type="match status" value="3"/>
</dbReference>
<dbReference type="PROSITE" id="PS50026">
    <property type="entry name" value="EGF_3"/>
    <property type="match status" value="8"/>
</dbReference>
<dbReference type="PANTHER" id="PTHR12916:SF14">
    <property type="entry name" value="CRUMBS 1, CELL POLARITY COMPLEX COMPONENT"/>
    <property type="match status" value="1"/>
</dbReference>